<dbReference type="AlphaFoldDB" id="A0AAN5RZJ5"/>
<dbReference type="Proteomes" id="UP000865968">
    <property type="component" value="Unassembled WGS sequence"/>
</dbReference>
<protein>
    <submittedName>
        <fullName evidence="1">Uncharacterized protein</fullName>
    </submittedName>
</protein>
<evidence type="ECO:0000313" key="1">
    <source>
        <dbReference type="EMBL" id="HAT3808721.1"/>
    </source>
</evidence>
<reference evidence="1" key="1">
    <citation type="journal article" date="2018" name="Genome Biol.">
        <title>SKESA: strategic k-mer extension for scrupulous assemblies.</title>
        <authorList>
            <person name="Souvorov A."/>
            <person name="Agarwala R."/>
            <person name="Lipman D.J."/>
        </authorList>
    </citation>
    <scope>NUCLEOTIDE SEQUENCE</scope>
    <source>
        <strain evidence="1">Morganella morganii ARLG-3209</strain>
    </source>
</reference>
<organism evidence="1 2">
    <name type="scientific">Morganella morganii</name>
    <name type="common">Proteus morganii</name>
    <dbReference type="NCBI Taxonomy" id="582"/>
    <lineage>
        <taxon>Bacteria</taxon>
        <taxon>Pseudomonadati</taxon>
        <taxon>Pseudomonadota</taxon>
        <taxon>Gammaproteobacteria</taxon>
        <taxon>Enterobacterales</taxon>
        <taxon>Morganellaceae</taxon>
        <taxon>Morganella</taxon>
    </lineage>
</organism>
<evidence type="ECO:0000313" key="2">
    <source>
        <dbReference type="Proteomes" id="UP000865968"/>
    </source>
</evidence>
<name>A0AAN5RZJ5_MORMO</name>
<proteinExistence type="predicted"/>
<sequence length="334" mass="36924">MEIMPSAFKPVSDFIESSRREQMSPVARLIDLILSFTGLRPTSSQYSESLAKELAVPLYRTMTDGSEEIIVLTDGIVLSICPAKKTAVLRSPHRTDVCIPYHILITACLNLHPLTIQADAFISPDLISYQKASPEKETEQFLQDHRRGFNNRTTVDYCAEHSGKSYHLTGDSLSLLAKALADRKEKQGAYFTESNAGSLSFQYMDEEYCLDKTDIYHIASVCNQGFISALTNNVVIGIRNAGGNVHVTDNITALSILDAAGVSDVLTAQLISRTSLPRESPVSHTLKGNDITSAWSGVSLPVYEPVRREWEYMTCDVTLSHFRDGQARISVNVN</sequence>
<comment type="caution">
    <text evidence="1">The sequence shown here is derived from an EMBL/GenBank/DDBJ whole genome shotgun (WGS) entry which is preliminary data.</text>
</comment>
<reference evidence="1" key="2">
    <citation type="submission" date="2020-10" db="EMBL/GenBank/DDBJ databases">
        <authorList>
            <consortium name="NCBI Pathogen Detection Project"/>
        </authorList>
    </citation>
    <scope>NUCLEOTIDE SEQUENCE</scope>
    <source>
        <strain evidence="1">Morganella morganii ARLG-3209</strain>
    </source>
</reference>
<accession>A0AAN5RZJ5</accession>
<dbReference type="EMBL" id="DACSWI010000003">
    <property type="protein sequence ID" value="HAT3808721.1"/>
    <property type="molecule type" value="Genomic_DNA"/>
</dbReference>
<gene>
    <name evidence="1" type="ORF">I8608_001548</name>
</gene>